<evidence type="ECO:0000313" key="3">
    <source>
        <dbReference type="Proteomes" id="UP000006045"/>
    </source>
</evidence>
<dbReference type="AlphaFoldDB" id="A0A7U9CQ80"/>
<dbReference type="InterPro" id="IPR027417">
    <property type="entry name" value="P-loop_NTPase"/>
</dbReference>
<dbReference type="Pfam" id="PF13304">
    <property type="entry name" value="AAA_21"/>
    <property type="match status" value="1"/>
</dbReference>
<protein>
    <recommendedName>
        <fullName evidence="1">ATPase AAA-type core domain-containing protein</fullName>
    </recommendedName>
</protein>
<dbReference type="GO" id="GO:0005524">
    <property type="term" value="F:ATP binding"/>
    <property type="evidence" value="ECO:0007669"/>
    <property type="project" value="InterPro"/>
</dbReference>
<accession>A0A7U9CQ80</accession>
<dbReference type="Gene3D" id="3.40.50.300">
    <property type="entry name" value="P-loop containing nucleotide triphosphate hydrolases"/>
    <property type="match status" value="2"/>
</dbReference>
<evidence type="ECO:0000313" key="2">
    <source>
        <dbReference type="EMBL" id="EJZ56722.1"/>
    </source>
</evidence>
<gene>
    <name evidence="2" type="ORF">I1A_001033</name>
</gene>
<reference evidence="2 3" key="1">
    <citation type="submission" date="2012-08" db="EMBL/GenBank/DDBJ databases">
        <title>The genome of cave-isolated P. fluorescens strain R124 demonstrates phenotypic adaptation to the mineral environment.</title>
        <authorList>
            <person name="Barton M.D."/>
            <person name="Petronio M."/>
            <person name="Giarrizzo J.G."/>
            <person name="Bowling B.V."/>
            <person name="Barton H.A."/>
        </authorList>
    </citation>
    <scope>NUCLEOTIDE SEQUENCE [LARGE SCALE GENOMIC DNA]</scope>
    <source>
        <strain evidence="2 3">R124</strain>
    </source>
</reference>
<organism evidence="2 3">
    <name type="scientific">Pseudomonas fluorescens R124</name>
    <dbReference type="NCBI Taxonomy" id="743713"/>
    <lineage>
        <taxon>Bacteria</taxon>
        <taxon>Pseudomonadati</taxon>
        <taxon>Pseudomonadota</taxon>
        <taxon>Gammaproteobacteria</taxon>
        <taxon>Pseudomonadales</taxon>
        <taxon>Pseudomonadaceae</taxon>
        <taxon>Pseudomonas</taxon>
    </lineage>
</organism>
<dbReference type="GO" id="GO:0016887">
    <property type="term" value="F:ATP hydrolysis activity"/>
    <property type="evidence" value="ECO:0007669"/>
    <property type="project" value="InterPro"/>
</dbReference>
<sequence length="449" mass="50448">MPVFALSAAGLHLGRVFSFIYGDPCNELQVFSKLIEFSVSNYRSFRDRQTLSMAASPRLSKTRNTFNVTTTTEKLPNLLKVAAIYGPNASGKSSLVRAMGIVSRLLATPAGIQDDVLPVASFRFDAALKESPSIFEYDFVQCGLRYRFVLALTAQRIVHEQLLCYPKGKETLLYNRQVDTQGEHYTFGKTLEGGKDVHCAWGRLTSPKMLFIAQAVIHSSEELTQLRAPFCWFQRGLLVVEQSNMRSLSSASIRFLQMAESHTSDLREFLCALDIPVSAIQLSSEHSVAPPTNRKMTWKEFVAAAQGDRLTLTHSSISGEAEFDFAEESCGTRNLIGFWLPWFMMNQAGGSGVLCVDELNSSLHPEIVVDLIGKHLDSGLNTQLIFTTHDTHLMNEKILRRDQFWITERDAYGATSLFSVHDFEGRESEDVEKRYFEGRYRGLPLIRQG</sequence>
<dbReference type="OrthoDB" id="9809324at2"/>
<dbReference type="SUPFAM" id="SSF52540">
    <property type="entry name" value="P-loop containing nucleoside triphosphate hydrolases"/>
    <property type="match status" value="1"/>
</dbReference>
<dbReference type="InterPro" id="IPR003959">
    <property type="entry name" value="ATPase_AAA_core"/>
</dbReference>
<evidence type="ECO:0000259" key="1">
    <source>
        <dbReference type="Pfam" id="PF13304"/>
    </source>
</evidence>
<feature type="domain" description="ATPase AAA-type core" evidence="1">
    <location>
        <begin position="81"/>
        <end position="395"/>
    </location>
</feature>
<dbReference type="PANTHER" id="PTHR40396:SF1">
    <property type="entry name" value="ATPASE AAA-TYPE CORE DOMAIN-CONTAINING PROTEIN"/>
    <property type="match status" value="1"/>
</dbReference>
<dbReference type="PANTHER" id="PTHR40396">
    <property type="entry name" value="ATPASE-LIKE PROTEIN"/>
    <property type="match status" value="1"/>
</dbReference>
<dbReference type="Proteomes" id="UP000006045">
    <property type="component" value="Chromosome"/>
</dbReference>
<name>A0A7U9CQ80_PSEFL</name>
<proteinExistence type="predicted"/>
<dbReference type="EMBL" id="CM001561">
    <property type="protein sequence ID" value="EJZ56722.1"/>
    <property type="molecule type" value="Genomic_DNA"/>
</dbReference>